<proteinExistence type="predicted"/>
<protein>
    <submittedName>
        <fullName evidence="2">Polyketide cyclase / dehydrase and lipid transport</fullName>
    </submittedName>
</protein>
<dbReference type="Proteomes" id="UP000360750">
    <property type="component" value="Unassembled WGS sequence"/>
</dbReference>
<dbReference type="PANTHER" id="PTHR39683">
    <property type="entry name" value="CONSERVED PROTEIN TB16.3"/>
    <property type="match status" value="1"/>
</dbReference>
<dbReference type="Pfam" id="PF03364">
    <property type="entry name" value="Polyketide_cyc"/>
    <property type="match status" value="1"/>
</dbReference>
<evidence type="ECO:0000313" key="3">
    <source>
        <dbReference type="Proteomes" id="UP000360750"/>
    </source>
</evidence>
<dbReference type="InterPro" id="IPR023393">
    <property type="entry name" value="START-like_dom_sf"/>
</dbReference>
<dbReference type="RefSeq" id="WP_006899933.1">
    <property type="nucleotide sequence ID" value="NZ_CAACYD010000007.1"/>
</dbReference>
<comment type="caution">
    <text evidence="2">The sequence shown here is derived from an EMBL/GenBank/DDBJ whole genome shotgun (WGS) entry which is preliminary data.</text>
</comment>
<accession>A0ABD7V5F0</accession>
<reference evidence="2 3" key="1">
    <citation type="submission" date="2019-02" db="EMBL/GenBank/DDBJ databases">
        <authorList>
            <consortium name="Pathogen Informatics"/>
        </authorList>
    </citation>
    <scope>NUCLEOTIDE SEQUENCE [LARGE SCALE GENOMIC DNA]</scope>
    <source>
        <strain evidence="2 3">3012STDY6756503</strain>
    </source>
</reference>
<sequence length="147" mass="16251">MAAVTANTEFDIAAPASVVMEVLMDIESLPDWSGPHKEAEILDEYEDGTPKTVRMIVTAAGISDEQKCEYEWTETTCEWHLLHSNQLSRQHGKYVVTETDKGAHVQFELTVDLKIKLPGLIVKRAQKVAVDTARKGLTAEAEKRAAG</sequence>
<dbReference type="Gene3D" id="3.30.530.20">
    <property type="match status" value="1"/>
</dbReference>
<organism evidence="2 3">
    <name type="scientific">Gordonia paraffinivorans</name>
    <dbReference type="NCBI Taxonomy" id="175628"/>
    <lineage>
        <taxon>Bacteria</taxon>
        <taxon>Bacillati</taxon>
        <taxon>Actinomycetota</taxon>
        <taxon>Actinomycetes</taxon>
        <taxon>Mycobacteriales</taxon>
        <taxon>Gordoniaceae</taxon>
        <taxon>Gordonia</taxon>
    </lineage>
</organism>
<dbReference type="EMBL" id="CAACYD010000007">
    <property type="protein sequence ID" value="VFA89498.1"/>
    <property type="molecule type" value="Genomic_DNA"/>
</dbReference>
<dbReference type="PANTHER" id="PTHR39683:SF4">
    <property type="entry name" value="COENZYME Q-BINDING PROTEIN COQ10 START DOMAIN-CONTAINING PROTEIN"/>
    <property type="match status" value="1"/>
</dbReference>
<dbReference type="GeneID" id="60751050"/>
<gene>
    <name evidence="2" type="ORF">NCTC8139_03064</name>
</gene>
<dbReference type="SUPFAM" id="SSF55961">
    <property type="entry name" value="Bet v1-like"/>
    <property type="match status" value="1"/>
</dbReference>
<dbReference type="AlphaFoldDB" id="A0ABD7V5F0"/>
<dbReference type="InterPro" id="IPR005031">
    <property type="entry name" value="COQ10_START"/>
</dbReference>
<feature type="domain" description="Coenzyme Q-binding protein COQ10 START" evidence="1">
    <location>
        <begin position="12"/>
        <end position="134"/>
    </location>
</feature>
<evidence type="ECO:0000313" key="2">
    <source>
        <dbReference type="EMBL" id="VFA89498.1"/>
    </source>
</evidence>
<evidence type="ECO:0000259" key="1">
    <source>
        <dbReference type="Pfam" id="PF03364"/>
    </source>
</evidence>
<name>A0ABD7V5F0_9ACTN</name>
<dbReference type="CDD" id="cd07819">
    <property type="entry name" value="SRPBCC_2"/>
    <property type="match status" value="1"/>
</dbReference>